<comment type="caution">
    <text evidence="1">The sequence shown here is derived from an EMBL/GenBank/DDBJ whole genome shotgun (WGS) entry which is preliminary data.</text>
</comment>
<dbReference type="Proteomes" id="UP000886501">
    <property type="component" value="Unassembled WGS sequence"/>
</dbReference>
<evidence type="ECO:0000313" key="2">
    <source>
        <dbReference type="Proteomes" id="UP000886501"/>
    </source>
</evidence>
<gene>
    <name evidence="1" type="ORF">BDM02DRAFT_3123197</name>
</gene>
<proteinExistence type="predicted"/>
<dbReference type="EMBL" id="MU118203">
    <property type="protein sequence ID" value="KAF9643602.1"/>
    <property type="molecule type" value="Genomic_DNA"/>
</dbReference>
<reference evidence="1" key="2">
    <citation type="journal article" date="2020" name="Nat. Commun.">
        <title>Large-scale genome sequencing of mycorrhizal fungi provides insights into the early evolution of symbiotic traits.</title>
        <authorList>
            <person name="Miyauchi S."/>
            <person name="Kiss E."/>
            <person name="Kuo A."/>
            <person name="Drula E."/>
            <person name="Kohler A."/>
            <person name="Sanchez-Garcia M."/>
            <person name="Morin E."/>
            <person name="Andreopoulos B."/>
            <person name="Barry K.W."/>
            <person name="Bonito G."/>
            <person name="Buee M."/>
            <person name="Carver A."/>
            <person name="Chen C."/>
            <person name="Cichocki N."/>
            <person name="Clum A."/>
            <person name="Culley D."/>
            <person name="Crous P.W."/>
            <person name="Fauchery L."/>
            <person name="Girlanda M."/>
            <person name="Hayes R.D."/>
            <person name="Keri Z."/>
            <person name="LaButti K."/>
            <person name="Lipzen A."/>
            <person name="Lombard V."/>
            <person name="Magnuson J."/>
            <person name="Maillard F."/>
            <person name="Murat C."/>
            <person name="Nolan M."/>
            <person name="Ohm R.A."/>
            <person name="Pangilinan J."/>
            <person name="Pereira M.F."/>
            <person name="Perotto S."/>
            <person name="Peter M."/>
            <person name="Pfister S."/>
            <person name="Riley R."/>
            <person name="Sitrit Y."/>
            <person name="Stielow J.B."/>
            <person name="Szollosi G."/>
            <person name="Zifcakova L."/>
            <person name="Stursova M."/>
            <person name="Spatafora J.W."/>
            <person name="Tedersoo L."/>
            <person name="Vaario L.M."/>
            <person name="Yamada A."/>
            <person name="Yan M."/>
            <person name="Wang P."/>
            <person name="Xu J."/>
            <person name="Bruns T."/>
            <person name="Baldrian P."/>
            <person name="Vilgalys R."/>
            <person name="Dunand C."/>
            <person name="Henrissat B."/>
            <person name="Grigoriev I.V."/>
            <person name="Hibbett D."/>
            <person name="Nagy L.G."/>
            <person name="Martin F.M."/>
        </authorList>
    </citation>
    <scope>NUCLEOTIDE SEQUENCE</scope>
    <source>
        <strain evidence="1">P2</strain>
    </source>
</reference>
<accession>A0ACB6Z215</accession>
<protein>
    <submittedName>
        <fullName evidence="1">Uncharacterized protein</fullName>
    </submittedName>
</protein>
<evidence type="ECO:0000313" key="1">
    <source>
        <dbReference type="EMBL" id="KAF9643602.1"/>
    </source>
</evidence>
<organism evidence="1 2">
    <name type="scientific">Thelephora ganbajun</name>
    <name type="common">Ganba fungus</name>
    <dbReference type="NCBI Taxonomy" id="370292"/>
    <lineage>
        <taxon>Eukaryota</taxon>
        <taxon>Fungi</taxon>
        <taxon>Dikarya</taxon>
        <taxon>Basidiomycota</taxon>
        <taxon>Agaricomycotina</taxon>
        <taxon>Agaricomycetes</taxon>
        <taxon>Thelephorales</taxon>
        <taxon>Thelephoraceae</taxon>
        <taxon>Thelephora</taxon>
    </lineage>
</organism>
<reference evidence="1" key="1">
    <citation type="submission" date="2019-10" db="EMBL/GenBank/DDBJ databases">
        <authorList>
            <consortium name="DOE Joint Genome Institute"/>
            <person name="Kuo A."/>
            <person name="Miyauchi S."/>
            <person name="Kiss E."/>
            <person name="Drula E."/>
            <person name="Kohler A."/>
            <person name="Sanchez-Garcia M."/>
            <person name="Andreopoulos B."/>
            <person name="Barry K.W."/>
            <person name="Bonito G."/>
            <person name="Buee M."/>
            <person name="Carver A."/>
            <person name="Chen C."/>
            <person name="Cichocki N."/>
            <person name="Clum A."/>
            <person name="Culley D."/>
            <person name="Crous P.W."/>
            <person name="Fauchery L."/>
            <person name="Girlanda M."/>
            <person name="Hayes R."/>
            <person name="Keri Z."/>
            <person name="Labutti K."/>
            <person name="Lipzen A."/>
            <person name="Lombard V."/>
            <person name="Magnuson J."/>
            <person name="Maillard F."/>
            <person name="Morin E."/>
            <person name="Murat C."/>
            <person name="Nolan M."/>
            <person name="Ohm R."/>
            <person name="Pangilinan J."/>
            <person name="Pereira M."/>
            <person name="Perotto S."/>
            <person name="Peter M."/>
            <person name="Riley R."/>
            <person name="Sitrit Y."/>
            <person name="Stielow B."/>
            <person name="Szollosi G."/>
            <person name="Zifcakova L."/>
            <person name="Stursova M."/>
            <person name="Spatafora J.W."/>
            <person name="Tedersoo L."/>
            <person name="Vaario L.-M."/>
            <person name="Yamada A."/>
            <person name="Yan M."/>
            <person name="Wang P."/>
            <person name="Xu J."/>
            <person name="Bruns T."/>
            <person name="Baldrian P."/>
            <person name="Vilgalys R."/>
            <person name="Henrissat B."/>
            <person name="Grigoriev I.V."/>
            <person name="Hibbett D."/>
            <person name="Nagy L.G."/>
            <person name="Martin F.M."/>
        </authorList>
    </citation>
    <scope>NUCLEOTIDE SEQUENCE</scope>
    <source>
        <strain evidence="1">P2</strain>
    </source>
</reference>
<keyword evidence="2" id="KW-1185">Reference proteome</keyword>
<sequence length="539" mass="61553">MLSQLPVETLLEIIQWLPFTTITSLPTLSKSWAAFIDTNESSIYHGISKRYGYTPKDDPDTTVPPEGWKAWFTHKLEIELRWIGRLPGNPYQVEIPEKVGNFYRIKVDEETGYIINTFTNGGLVVSDINDHRILWSLDEEFCDPLAHCEYDEGYIVFDRIGSYVEIWRRRIDTLDIPEEAWPLEPHNKPDSLMIEANLIAQAQYLDTSRGRDPDHLRGQFAPWARLLIPEDPDDELAFKLTRGTLLASGAYKAFLYGVEKAELQQTIELHTFGSEQLRYVDVSNQHIFIVSALHLNVYDRANGSHVLSIPAGRLPWDFYASPKNQWRCAEETSNHGELGFRRAAPPNWAHRVDYFHAAHVSSCGKHLVIMTLSSRIILIQDFWKLLTPSSTKLQHISKQVDFYIKRPSLELEGYLAYDRGKVAVIGAYGVFVLSLDSILDQLGEIDLPPKDVSLQSLPPESPEHKPSWQNLRLRAVQFDDLQALSTDTISCLQLTETKLYLSAICDELVDGWAENMWCYDFASPPSSVTPAWGNVPIWY</sequence>
<name>A0ACB6Z215_THEGA</name>